<comment type="caution">
    <text evidence="2">The sequence shown here is derived from an EMBL/GenBank/DDBJ whole genome shotgun (WGS) entry which is preliminary data.</text>
</comment>
<dbReference type="InterPro" id="IPR051291">
    <property type="entry name" value="CIMAP"/>
</dbReference>
<feature type="region of interest" description="Disordered" evidence="1">
    <location>
        <begin position="416"/>
        <end position="470"/>
    </location>
</feature>
<evidence type="ECO:0000313" key="3">
    <source>
        <dbReference type="Proteomes" id="UP001470230"/>
    </source>
</evidence>
<reference evidence="2 3" key="1">
    <citation type="submission" date="2024-04" db="EMBL/GenBank/DDBJ databases">
        <title>Tritrichomonas musculus Genome.</title>
        <authorList>
            <person name="Alves-Ferreira E."/>
            <person name="Grigg M."/>
            <person name="Lorenzi H."/>
            <person name="Galac M."/>
        </authorList>
    </citation>
    <scope>NUCLEOTIDE SEQUENCE [LARGE SCALE GENOMIC DNA]</scope>
    <source>
        <strain evidence="2 3">EAF2021</strain>
    </source>
</reference>
<dbReference type="PANTHER" id="PTHR21580:SF28">
    <property type="entry name" value="BOREALIN N-TERMINAL DOMAIN-CONTAINING PROTEIN-RELATED"/>
    <property type="match status" value="1"/>
</dbReference>
<organism evidence="2 3">
    <name type="scientific">Tritrichomonas musculus</name>
    <dbReference type="NCBI Taxonomy" id="1915356"/>
    <lineage>
        <taxon>Eukaryota</taxon>
        <taxon>Metamonada</taxon>
        <taxon>Parabasalia</taxon>
        <taxon>Tritrichomonadida</taxon>
        <taxon>Tritrichomonadidae</taxon>
        <taxon>Tritrichomonas</taxon>
    </lineage>
</organism>
<keyword evidence="3" id="KW-1185">Reference proteome</keyword>
<accession>A0ABR2KG64</accession>
<dbReference type="PANTHER" id="PTHR21580">
    <property type="entry name" value="SHIPPO-1-RELATED"/>
    <property type="match status" value="1"/>
</dbReference>
<dbReference type="EMBL" id="JAPFFF010000005">
    <property type="protein sequence ID" value="KAK8888995.1"/>
    <property type="molecule type" value="Genomic_DNA"/>
</dbReference>
<evidence type="ECO:0000256" key="1">
    <source>
        <dbReference type="SAM" id="MobiDB-lite"/>
    </source>
</evidence>
<evidence type="ECO:0000313" key="2">
    <source>
        <dbReference type="EMBL" id="KAK8888995.1"/>
    </source>
</evidence>
<feature type="compositionally biased region" description="Polar residues" evidence="1">
    <location>
        <begin position="457"/>
        <end position="466"/>
    </location>
</feature>
<dbReference type="Proteomes" id="UP001470230">
    <property type="component" value="Unassembled WGS sequence"/>
</dbReference>
<feature type="region of interest" description="Disordered" evidence="1">
    <location>
        <begin position="61"/>
        <end position="82"/>
    </location>
</feature>
<name>A0ABR2KG64_9EUKA</name>
<sequence length="490" mass="55228">MSITAFAEPEFTLAVNTTPRNIGPGTYQIDIKSIPQETIFPFSSTVRRELWNIPDQPNVGPGCYNTSRKEKTKGSTMPKDRHNRDYFMDYQQSPSPADQAPIKEWGAKVKKKKRSETAMRNRPRFYKREVQPQQELQITPGPCDYNTNTEATVRGVSVFSKSRTPQREPAKYNGVPGPGRYGKIENNNIPNRPSPAFKSKKRGELFVTPDYDATMKTHVAWDVGENDRRPFGSNTAREFQLGAVDTPSPDTYDTAGMTSRNTKTGILSVKSPNNGITPIGKNVKQMRGAFGTSRNFYDYAMNENPGPGYYGELKPTVSKTRPSSANKAQLKDLWTSDFITPSAPDYDITRTGFEEEKVKLRTPSPQFKGEPVLRDCLTNHDPNPGPAYYVKVQSSRRKNTIPKRARYREGEFISGVKMDKNPSPADYDWQKGKESKTTGGFIRKNARFDPKDRTPKVTPTSYQNGKSDLIKPSYNVRFDSALKVSSKYKS</sequence>
<feature type="region of interest" description="Disordered" evidence="1">
    <location>
        <begin position="160"/>
        <end position="198"/>
    </location>
</feature>
<feature type="compositionally biased region" description="Basic and acidic residues" evidence="1">
    <location>
        <begin position="446"/>
        <end position="455"/>
    </location>
</feature>
<feature type="compositionally biased region" description="Basic and acidic residues" evidence="1">
    <location>
        <begin position="67"/>
        <end position="82"/>
    </location>
</feature>
<proteinExistence type="predicted"/>
<protein>
    <submittedName>
        <fullName evidence="2">Uncharacterized protein</fullName>
    </submittedName>
</protein>
<gene>
    <name evidence="2" type="ORF">M9Y10_033736</name>
</gene>